<protein>
    <submittedName>
        <fullName evidence="1">Putative ovule protein</fullName>
    </submittedName>
</protein>
<name>A0A0V0H2B1_SOLCH</name>
<accession>A0A0V0H2B1</accession>
<proteinExistence type="predicted"/>
<dbReference type="AlphaFoldDB" id="A0A0V0H2B1"/>
<organism evidence="1">
    <name type="scientific">Solanum chacoense</name>
    <name type="common">Chaco potato</name>
    <dbReference type="NCBI Taxonomy" id="4108"/>
    <lineage>
        <taxon>Eukaryota</taxon>
        <taxon>Viridiplantae</taxon>
        <taxon>Streptophyta</taxon>
        <taxon>Embryophyta</taxon>
        <taxon>Tracheophyta</taxon>
        <taxon>Spermatophyta</taxon>
        <taxon>Magnoliopsida</taxon>
        <taxon>eudicotyledons</taxon>
        <taxon>Gunneridae</taxon>
        <taxon>Pentapetalae</taxon>
        <taxon>asterids</taxon>
        <taxon>lamiids</taxon>
        <taxon>Solanales</taxon>
        <taxon>Solanaceae</taxon>
        <taxon>Solanoideae</taxon>
        <taxon>Solaneae</taxon>
        <taxon>Solanum</taxon>
    </lineage>
</organism>
<sequence length="77" mass="9151">MDILLLLRREKYFLYFQTGLLPNSLFPNEDYIGGNLKKIPSFPIKICILSIMKFSIHHNDFTDFLSSYFHVAKSRHR</sequence>
<dbReference type="EMBL" id="GEDG01026977">
    <property type="protein sequence ID" value="JAP14151.1"/>
    <property type="molecule type" value="Transcribed_RNA"/>
</dbReference>
<reference evidence="1" key="1">
    <citation type="submission" date="2015-12" db="EMBL/GenBank/DDBJ databases">
        <title>Gene expression during late stages of embryo sac development: a critical building block for successful pollen-pistil interactions.</title>
        <authorList>
            <person name="Liu Y."/>
            <person name="Joly V."/>
            <person name="Sabar M."/>
            <person name="Matton D.P."/>
        </authorList>
    </citation>
    <scope>NUCLEOTIDE SEQUENCE</scope>
</reference>
<evidence type="ECO:0000313" key="1">
    <source>
        <dbReference type="EMBL" id="JAP14151.1"/>
    </source>
</evidence>